<evidence type="ECO:0000313" key="5">
    <source>
        <dbReference type="Proteomes" id="UP001232750"/>
    </source>
</evidence>
<evidence type="ECO:0000313" key="4">
    <source>
        <dbReference type="EMBL" id="MDJ1649695.1"/>
    </source>
</evidence>
<comment type="caution">
    <text evidence="4">The sequence shown here is derived from an EMBL/GenBank/DDBJ whole genome shotgun (WGS) entry which is preliminary data.</text>
</comment>
<gene>
    <name evidence="4" type="ORF">QNJ86_02675</name>
</gene>
<dbReference type="CDD" id="cd05121">
    <property type="entry name" value="ABC1_ADCK3-like"/>
    <property type="match status" value="1"/>
</dbReference>
<feature type="domain" description="ABC1 atypical kinase-like" evidence="3">
    <location>
        <begin position="90"/>
        <end position="325"/>
    </location>
</feature>
<dbReference type="PANTHER" id="PTHR10566">
    <property type="entry name" value="CHAPERONE-ACTIVITY OF BC1 COMPLEX CABC1 -RELATED"/>
    <property type="match status" value="1"/>
</dbReference>
<dbReference type="InterPro" id="IPR011009">
    <property type="entry name" value="Kinase-like_dom_sf"/>
</dbReference>
<evidence type="ECO:0000256" key="2">
    <source>
        <dbReference type="SAM" id="Phobius"/>
    </source>
</evidence>
<name>A0ABT7DJJ0_9ACTN</name>
<dbReference type="Pfam" id="PF03109">
    <property type="entry name" value="ABC1"/>
    <property type="match status" value="1"/>
</dbReference>
<dbReference type="InterPro" id="IPR050154">
    <property type="entry name" value="UbiB_kinase"/>
</dbReference>
<organism evidence="4 5">
    <name type="scientific">Gordonibacter faecis</name>
    <dbReference type="NCBI Taxonomy" id="3047475"/>
    <lineage>
        <taxon>Bacteria</taxon>
        <taxon>Bacillati</taxon>
        <taxon>Actinomycetota</taxon>
        <taxon>Coriobacteriia</taxon>
        <taxon>Eggerthellales</taxon>
        <taxon>Eggerthellaceae</taxon>
        <taxon>Gordonibacter</taxon>
    </lineage>
</organism>
<dbReference type="RefSeq" id="WP_283831034.1">
    <property type="nucleotide sequence ID" value="NZ_JASJEU010000005.1"/>
</dbReference>
<evidence type="ECO:0000256" key="1">
    <source>
        <dbReference type="ARBA" id="ARBA00009670"/>
    </source>
</evidence>
<keyword evidence="2" id="KW-1133">Transmembrane helix</keyword>
<dbReference type="SUPFAM" id="SSF56112">
    <property type="entry name" value="Protein kinase-like (PK-like)"/>
    <property type="match status" value="1"/>
</dbReference>
<dbReference type="PANTHER" id="PTHR10566:SF113">
    <property type="entry name" value="PROTEIN ACTIVITY OF BC1 COMPLEX KINASE 7, CHLOROPLASTIC"/>
    <property type="match status" value="1"/>
</dbReference>
<feature type="transmembrane region" description="Helical" evidence="2">
    <location>
        <begin position="521"/>
        <end position="544"/>
    </location>
</feature>
<reference evidence="4 5" key="1">
    <citation type="submission" date="2023-05" db="EMBL/GenBank/DDBJ databases">
        <title>Gordonibacter KGMB12511T sp. nov., isolated from faeces of healthy Korean.</title>
        <authorList>
            <person name="Kim H.S."/>
            <person name="Kim J.-S."/>
            <person name="Suh M.K."/>
            <person name="Eom M.K."/>
            <person name="Do H.E."/>
            <person name="Lee J.-S."/>
        </authorList>
    </citation>
    <scope>NUCLEOTIDE SEQUENCE [LARGE SCALE GENOMIC DNA]</scope>
    <source>
        <strain evidence="4 5">KGMB12511</strain>
    </source>
</reference>
<protein>
    <submittedName>
        <fullName evidence="4">AarF/UbiB family protein</fullName>
    </submittedName>
</protein>
<comment type="similarity">
    <text evidence="1">Belongs to the protein kinase superfamily. ADCK protein kinase family.</text>
</comment>
<sequence>MADNTLLKYFFSSGAEIDPEGRFNLSRKTRTRRLKEIYGILQKHHFLKGFAPEEFRAMLEDLGPSFVKIGQTLSTRSEILPKAYCDELEKLQMECDPLPFDRILAALDDIYGERQGDIFDAISPTPLGSASLAQVHKARLVTGETVAVKIQRPGVKATMALDIDIMRMVARQASRFMKDEQMLDLRDVVEELWATFLEETDFAREAANLQEFARLNENVAFIECPKVYPELCGEYVLVMEYIDGIPILATGRLQAAGYDLEEIGEKVLDNYATQILDHGFFHADPHPGNILVRDGKIVYIDLGIMGRLSPRDRAGFGNIIQAVGMQSSTELKDALMSFAIAKDNAAIDHTRFLADLDLLLEDYGSCDVGDIDIGQFLNDILMLTRSCKVTLPSSITSVSRGIVTLEGTIAPFIPNENVVSIINAHINRTKDPRDELVSAMEDLALALRSSTKGSLDAAQYSGEALKMLTRGQLKVNTEVLGSEAPLTHLGTIVNRLTIGIIIAGLFIGSSMLALSGMEPRLLGVPVLAFFGYLGAAVLSIWVVVDIARRK</sequence>
<accession>A0ABT7DJJ0</accession>
<keyword evidence="5" id="KW-1185">Reference proteome</keyword>
<proteinExistence type="inferred from homology"/>
<dbReference type="EMBL" id="JASJEU010000005">
    <property type="protein sequence ID" value="MDJ1649695.1"/>
    <property type="molecule type" value="Genomic_DNA"/>
</dbReference>
<keyword evidence="2" id="KW-0472">Membrane</keyword>
<feature type="transmembrane region" description="Helical" evidence="2">
    <location>
        <begin position="496"/>
        <end position="514"/>
    </location>
</feature>
<dbReference type="InterPro" id="IPR004147">
    <property type="entry name" value="ABC1_dom"/>
</dbReference>
<dbReference type="Proteomes" id="UP001232750">
    <property type="component" value="Unassembled WGS sequence"/>
</dbReference>
<evidence type="ECO:0000259" key="3">
    <source>
        <dbReference type="Pfam" id="PF03109"/>
    </source>
</evidence>
<keyword evidence="2" id="KW-0812">Transmembrane</keyword>